<accession>A0A0S3KFJ0</accession>
<evidence type="ECO:0000313" key="3">
    <source>
        <dbReference type="Proteomes" id="UP000065511"/>
    </source>
</evidence>
<protein>
    <submittedName>
        <fullName evidence="2">Uncharacterized protein</fullName>
    </submittedName>
</protein>
<name>A0A0S3KFJ0_9ENTE</name>
<dbReference type="EMBL" id="JXLC01000003">
    <property type="protein sequence ID" value="OJG93000.1"/>
    <property type="molecule type" value="Genomic_DNA"/>
</dbReference>
<dbReference type="AlphaFoldDB" id="A0A0S3KFJ0"/>
<dbReference type="Proteomes" id="UP000183039">
    <property type="component" value="Unassembled WGS sequence"/>
</dbReference>
<evidence type="ECO:0000313" key="1">
    <source>
        <dbReference type="EMBL" id="ALS03055.1"/>
    </source>
</evidence>
<dbReference type="KEGG" id="ess:ATZ33_17215"/>
<dbReference type="EMBL" id="CP013614">
    <property type="protein sequence ID" value="ALS03055.1"/>
    <property type="molecule type" value="Genomic_DNA"/>
</dbReference>
<keyword evidence="3" id="KW-1185">Reference proteome</keyword>
<dbReference type="Proteomes" id="UP000065511">
    <property type="component" value="Chromosome"/>
</dbReference>
<proteinExistence type="predicted"/>
<gene>
    <name evidence="1" type="ORF">ATZ33_17215</name>
    <name evidence="2" type="ORF">RV15_GL002134</name>
</gene>
<organism evidence="2 4">
    <name type="scientific">Enterococcus silesiacus</name>
    <dbReference type="NCBI Taxonomy" id="332949"/>
    <lineage>
        <taxon>Bacteria</taxon>
        <taxon>Bacillati</taxon>
        <taxon>Bacillota</taxon>
        <taxon>Bacilli</taxon>
        <taxon>Lactobacillales</taxon>
        <taxon>Enterococcaceae</taxon>
        <taxon>Enterococcus</taxon>
    </lineage>
</organism>
<dbReference type="OrthoDB" id="2193407at2"/>
<evidence type="ECO:0000313" key="4">
    <source>
        <dbReference type="Proteomes" id="UP000183039"/>
    </source>
</evidence>
<sequence length="168" mass="18553">MADIVQLEEKGNLLYPKTHSSAVDGFTDELNALSKNLTENLTKKLQPVASEQALWSGSWYGGAGQTTIPSKPLSKCSNGWILQWEVYSETGNPSGTAFQFSYVPKQFVKYHSGKGMVFPVCAYNGSNPQVKYLYIDDVKLSGNANNSPDKDTTGKGNKMYVLTKVYEY</sequence>
<reference evidence="1 3" key="2">
    <citation type="submission" date="2015-12" db="EMBL/GenBank/DDBJ databases">
        <authorList>
            <person name="Lauer A."/>
            <person name="Humrighouse B."/>
            <person name="Loparev V."/>
            <person name="Shewmaker P.L."/>
            <person name="Whitney A.M."/>
            <person name="McLaughlin R.W."/>
        </authorList>
    </citation>
    <scope>NUCLEOTIDE SEQUENCE [LARGE SCALE GENOMIC DNA]</scope>
    <source>
        <strain evidence="1 3">LMG 23085</strain>
    </source>
</reference>
<reference evidence="2 4" key="1">
    <citation type="submission" date="2014-12" db="EMBL/GenBank/DDBJ databases">
        <title>Draft genome sequences of 29 type strains of Enterococci.</title>
        <authorList>
            <person name="Zhong Z."/>
            <person name="Sun Z."/>
            <person name="Liu W."/>
            <person name="Zhang W."/>
            <person name="Zhang H."/>
        </authorList>
    </citation>
    <scope>NUCLEOTIDE SEQUENCE [LARGE SCALE GENOMIC DNA]</scope>
    <source>
        <strain evidence="2 4">DSM 22801</strain>
    </source>
</reference>
<evidence type="ECO:0000313" key="2">
    <source>
        <dbReference type="EMBL" id="OJG93000.1"/>
    </source>
</evidence>
<dbReference type="RefSeq" id="WP_071876560.1">
    <property type="nucleotide sequence ID" value="NZ_JXLC01000003.1"/>
</dbReference>